<feature type="domain" description="BppU N-terminal" evidence="1">
    <location>
        <begin position="19"/>
        <end position="136"/>
    </location>
</feature>
<evidence type="ECO:0000313" key="4">
    <source>
        <dbReference type="Proteomes" id="UP000037109"/>
    </source>
</evidence>
<organism evidence="3 4">
    <name type="scientific">Sporosarcina globispora</name>
    <name type="common">Bacillus globisporus</name>
    <dbReference type="NCBI Taxonomy" id="1459"/>
    <lineage>
        <taxon>Bacteria</taxon>
        <taxon>Bacillati</taxon>
        <taxon>Bacillota</taxon>
        <taxon>Bacilli</taxon>
        <taxon>Bacillales</taxon>
        <taxon>Caryophanaceae</taxon>
        <taxon>Sporosarcina</taxon>
    </lineage>
</organism>
<feature type="domain" description="Rhamnogalacturonase A/B/Epimerase-like pectate lyase" evidence="2">
    <location>
        <begin position="319"/>
        <end position="400"/>
    </location>
</feature>
<evidence type="ECO:0000313" key="3">
    <source>
        <dbReference type="EMBL" id="KON87329.1"/>
    </source>
</evidence>
<accession>A0A0M0GBV9</accession>
<dbReference type="PATRIC" id="fig|1459.3.peg.2385"/>
<sequence length="839" mass="91104">MALKNEYYLILDFKRATSTQVPVFVQNDSAKLVFSIYDEGKPYDLTNINTVHVLLTRPDGLVVSGLASVLDGKIVYNFGSTEMQITGDLSVTLQFHDSDGDRISTRPFKVKILIDSEKDVDTSKDMTLIQQLFVEVDQVKNDAISAGDYAREQGDNLGHKGEYNPTKAYKSGNVVTYGGINYICILNAAAGITPLNGTYWTTISPQATMNKRTWTATEGQKVFTITNGNYVVGESNIEVWVGGVPQVSGQGYVETNSTTITLSEGVPAGTVVFAKWYEGTISITKKHNSVHEIGGQDELDVTKLKNYNILKDHVTDIAINVRSFGARGDGIANDTIAFQAAHDFILSKGGGVVLIPPGTYRVQGVVFDPCVYWQGAGAGATVIKPPTNAVNGLAIFQISQVATVEFGGFKGMSIIGNGGSLNYQPDGKATVNGIDFGAIGENWVQQFFIQDCYFAYLNIAVRLNNHVRYVPVHGNRFWYNNVGMWVQNEHPNFGVNDFRYNDIGLDGTLLDVDFHGTKFNYNRIGINGTVERCGFNGCMFWQNKQLGLTLQTQNRVVGCLFRGGDSFFGTTGASLIKINGRQAIIQSNQFYGEHSGAAILMNGTSLQNGHLIDNNVVLLDKGHFIDKTGNGDIQAFKLTNNHITVKSIGDNLGGMIVRVPSTATGGWQHARYSNNDIRVETAQNHPLLDIQKVGSGHTTTDNTVLAQAVATKGFYFADSTGAIITGNRFRTSSTGSFIGKTIELAGFTTNAIIKDNHGFKTESDGIGTILNGTTFIDIAHGLDVTPAARNISVVSIDGMGAAYKFWINNVTSTSFRINVNADPNINAQFAWHIVSPFGS</sequence>
<protein>
    <submittedName>
        <fullName evidence="3">Uncharacterized protein</fullName>
    </submittedName>
</protein>
<comment type="caution">
    <text evidence="3">The sequence shown here is derived from an EMBL/GenBank/DDBJ whole genome shotgun (WGS) entry which is preliminary data.</text>
</comment>
<dbReference type="Gene3D" id="2.10.10.20">
    <property type="entry name" value="Carbohydrate-binding module superfamily 5/12"/>
    <property type="match status" value="1"/>
</dbReference>
<dbReference type="Gene3D" id="2.60.40.3350">
    <property type="match status" value="1"/>
</dbReference>
<dbReference type="STRING" id="1459.AF332_11160"/>
<dbReference type="InterPro" id="IPR011050">
    <property type="entry name" value="Pectin_lyase_fold/virulence"/>
</dbReference>
<gene>
    <name evidence="3" type="ORF">AF332_11160</name>
</gene>
<dbReference type="RefSeq" id="WP_053434672.1">
    <property type="nucleotide sequence ID" value="NZ_LGUF01000007.1"/>
</dbReference>
<dbReference type="OrthoDB" id="6502305at2"/>
<keyword evidence="4" id="KW-1185">Reference proteome</keyword>
<name>A0A0M0GBV9_SPOGL</name>
<dbReference type="Pfam" id="PF12708">
    <property type="entry name" value="Pect-lyase_RHGA_epim"/>
    <property type="match status" value="1"/>
</dbReference>
<dbReference type="EMBL" id="LGUF01000007">
    <property type="protein sequence ID" value="KON87329.1"/>
    <property type="molecule type" value="Genomic_DNA"/>
</dbReference>
<dbReference type="SUPFAM" id="SSF51126">
    <property type="entry name" value="Pectin lyase-like"/>
    <property type="match status" value="1"/>
</dbReference>
<dbReference type="InterPro" id="IPR018913">
    <property type="entry name" value="BppU_N"/>
</dbReference>
<dbReference type="InterPro" id="IPR024535">
    <property type="entry name" value="RHGA/B-epi-like_pectate_lyase"/>
</dbReference>
<dbReference type="InterPro" id="IPR012334">
    <property type="entry name" value="Pectin_lyas_fold"/>
</dbReference>
<dbReference type="Pfam" id="PF10651">
    <property type="entry name" value="BppU_N"/>
    <property type="match status" value="1"/>
</dbReference>
<dbReference type="Proteomes" id="UP000037109">
    <property type="component" value="Unassembled WGS sequence"/>
</dbReference>
<evidence type="ECO:0000259" key="2">
    <source>
        <dbReference type="Pfam" id="PF12708"/>
    </source>
</evidence>
<reference evidence="4" key="1">
    <citation type="submission" date="2015-07" db="EMBL/GenBank/DDBJ databases">
        <title>Fjat-10036 dsm4.</title>
        <authorList>
            <person name="Liu B."/>
            <person name="Wang J."/>
            <person name="Zhu Y."/>
            <person name="Liu G."/>
            <person name="Chen Q."/>
            <person name="Chen Z."/>
            <person name="Lan J."/>
            <person name="Che J."/>
            <person name="Ge C."/>
            <person name="Shi H."/>
            <person name="Pan Z."/>
            <person name="Liu X."/>
        </authorList>
    </citation>
    <scope>NUCLEOTIDE SEQUENCE [LARGE SCALE GENOMIC DNA]</scope>
    <source>
        <strain evidence="4">DSM 4</strain>
    </source>
</reference>
<evidence type="ECO:0000259" key="1">
    <source>
        <dbReference type="Pfam" id="PF10651"/>
    </source>
</evidence>
<dbReference type="AlphaFoldDB" id="A0A0M0GBV9"/>
<dbReference type="Gene3D" id="2.160.20.10">
    <property type="entry name" value="Single-stranded right-handed beta-helix, Pectin lyase-like"/>
    <property type="match status" value="1"/>
</dbReference>
<proteinExistence type="predicted"/>